<feature type="transmembrane region" description="Helical" evidence="2">
    <location>
        <begin position="69"/>
        <end position="94"/>
    </location>
</feature>
<feature type="compositionally biased region" description="Basic and acidic residues" evidence="1">
    <location>
        <begin position="132"/>
        <end position="141"/>
    </location>
</feature>
<name>L8WH06_THACA</name>
<evidence type="ECO:0000256" key="1">
    <source>
        <dbReference type="SAM" id="MobiDB-lite"/>
    </source>
</evidence>
<accession>L8WH06</accession>
<protein>
    <submittedName>
        <fullName evidence="3">Uncharacterized protein</fullName>
    </submittedName>
</protein>
<evidence type="ECO:0000313" key="3">
    <source>
        <dbReference type="EMBL" id="ELU37205.1"/>
    </source>
</evidence>
<keyword evidence="2" id="KW-1133">Transmembrane helix</keyword>
<reference evidence="3 4" key="1">
    <citation type="journal article" date="2013" name="Nat. Commun.">
        <title>The evolution and pathogenic mechanisms of the rice sheath blight pathogen.</title>
        <authorList>
            <person name="Zheng A."/>
            <person name="Lin R."/>
            <person name="Xu L."/>
            <person name="Qin P."/>
            <person name="Tang C."/>
            <person name="Ai P."/>
            <person name="Zhang D."/>
            <person name="Liu Y."/>
            <person name="Sun Z."/>
            <person name="Feng H."/>
            <person name="Wang Y."/>
            <person name="Chen Y."/>
            <person name="Liang X."/>
            <person name="Fu R."/>
            <person name="Li Q."/>
            <person name="Zhang J."/>
            <person name="Yu X."/>
            <person name="Xie Z."/>
            <person name="Ding L."/>
            <person name="Guan P."/>
            <person name="Tang J."/>
            <person name="Liang Y."/>
            <person name="Wang S."/>
            <person name="Deng Q."/>
            <person name="Li S."/>
            <person name="Zhu J."/>
            <person name="Wang L."/>
            <person name="Liu H."/>
            <person name="Li P."/>
        </authorList>
    </citation>
    <scope>NUCLEOTIDE SEQUENCE [LARGE SCALE GENOMIC DNA]</scope>
    <source>
        <strain evidence="4">AG-1 IA</strain>
    </source>
</reference>
<keyword evidence="4" id="KW-1185">Reference proteome</keyword>
<keyword evidence="2" id="KW-0812">Transmembrane</keyword>
<dbReference type="OrthoDB" id="3235702at2759"/>
<dbReference type="HOGENOM" id="CLU_1361083_0_0_1"/>
<dbReference type="AlphaFoldDB" id="L8WH06"/>
<feature type="region of interest" description="Disordered" evidence="1">
    <location>
        <begin position="103"/>
        <end position="231"/>
    </location>
</feature>
<organism evidence="3 4">
    <name type="scientific">Thanatephorus cucumeris (strain AG1-IA)</name>
    <name type="common">Rice sheath blight fungus</name>
    <name type="synonym">Rhizoctonia solani</name>
    <dbReference type="NCBI Taxonomy" id="983506"/>
    <lineage>
        <taxon>Eukaryota</taxon>
        <taxon>Fungi</taxon>
        <taxon>Dikarya</taxon>
        <taxon>Basidiomycota</taxon>
        <taxon>Agaricomycotina</taxon>
        <taxon>Agaricomycetes</taxon>
        <taxon>Cantharellales</taxon>
        <taxon>Ceratobasidiaceae</taxon>
        <taxon>Rhizoctonia</taxon>
        <taxon>Rhizoctonia solani AG-1</taxon>
    </lineage>
</organism>
<evidence type="ECO:0000313" key="4">
    <source>
        <dbReference type="Proteomes" id="UP000011668"/>
    </source>
</evidence>
<sequence length="231" mass="25166">MKIKRGGGGGTFTETSVSSQPRRIFLFFATTPPASTQHHGHKIPEIAGSSGGMSQFAFRIGRNLRLFNFAGFLGLVIGLGVLIIACCAGVYILMKRRKDRGDPLWRSRKSVGNSMSQGILGGSRSKRGWVRTGDDDHHMGDRSQGIGLSAPRSRSRSPNPEMYSNRDQGASASSVKLSAPGPYPDAFVARDSIDSLVEGPHQSRGNYQGVSEHDHEDTKYSPTSSRFRERI</sequence>
<evidence type="ECO:0000256" key="2">
    <source>
        <dbReference type="SAM" id="Phobius"/>
    </source>
</evidence>
<dbReference type="EMBL" id="AFRT01002801">
    <property type="protein sequence ID" value="ELU37205.1"/>
    <property type="molecule type" value="Genomic_DNA"/>
</dbReference>
<feature type="compositionally biased region" description="Polar residues" evidence="1">
    <location>
        <begin position="165"/>
        <end position="176"/>
    </location>
</feature>
<comment type="caution">
    <text evidence="3">The sequence shown here is derived from an EMBL/GenBank/DDBJ whole genome shotgun (WGS) entry which is preliminary data.</text>
</comment>
<proteinExistence type="predicted"/>
<dbReference type="Proteomes" id="UP000011668">
    <property type="component" value="Unassembled WGS sequence"/>
</dbReference>
<gene>
    <name evidence="3" type="ORF">AG1IA_08763</name>
</gene>
<keyword evidence="2" id="KW-0472">Membrane</keyword>